<name>A0ABT9XZ62_9BACI</name>
<evidence type="ECO:0000313" key="1">
    <source>
        <dbReference type="EMBL" id="MDQ0200204.1"/>
    </source>
</evidence>
<dbReference type="EMBL" id="JAUSTW010000005">
    <property type="protein sequence ID" value="MDQ0200204.1"/>
    <property type="molecule type" value="Genomic_DNA"/>
</dbReference>
<proteinExistence type="predicted"/>
<sequence length="127" mass="14692">MMEWTLVGLFGVSAILLVISILKSSHASKVEHKQIDMVHIDIMKEINAVQESIRNIELDIEVVMNDAGITLSTEEKLFMREILDLYKRNYSIESIAEMKKVTENEIEQMLAPFQKLKDERRKVANEN</sequence>
<gene>
    <name evidence="1" type="ORF">J2S10_003387</name>
</gene>
<keyword evidence="2" id="KW-1185">Reference proteome</keyword>
<comment type="caution">
    <text evidence="1">The sequence shown here is derived from an EMBL/GenBank/DDBJ whole genome shotgun (WGS) entry which is preliminary data.</text>
</comment>
<accession>A0ABT9XZ62</accession>
<reference evidence="1 2" key="1">
    <citation type="submission" date="2023-07" db="EMBL/GenBank/DDBJ databases">
        <title>Genomic Encyclopedia of Type Strains, Phase IV (KMG-IV): sequencing the most valuable type-strain genomes for metagenomic binning, comparative biology and taxonomic classification.</title>
        <authorList>
            <person name="Goeker M."/>
        </authorList>
    </citation>
    <scope>NUCLEOTIDE SEQUENCE [LARGE SCALE GENOMIC DNA]</scope>
    <source>
        <strain evidence="1 2">DSM 27594</strain>
    </source>
</reference>
<protein>
    <submittedName>
        <fullName evidence="1">Uncharacterized protein</fullName>
    </submittedName>
</protein>
<organism evidence="1 2">
    <name type="scientific">Neobacillus ginsengisoli</name>
    <dbReference type="NCBI Taxonomy" id="904295"/>
    <lineage>
        <taxon>Bacteria</taxon>
        <taxon>Bacillati</taxon>
        <taxon>Bacillota</taxon>
        <taxon>Bacilli</taxon>
        <taxon>Bacillales</taxon>
        <taxon>Bacillaceae</taxon>
        <taxon>Neobacillus</taxon>
    </lineage>
</organism>
<dbReference type="Proteomes" id="UP001224122">
    <property type="component" value="Unassembled WGS sequence"/>
</dbReference>
<evidence type="ECO:0000313" key="2">
    <source>
        <dbReference type="Proteomes" id="UP001224122"/>
    </source>
</evidence>